<dbReference type="AlphaFoldDB" id="A0AA35VZG6"/>
<evidence type="ECO:0008006" key="3">
    <source>
        <dbReference type="Google" id="ProtNLM"/>
    </source>
</evidence>
<dbReference type="Gene3D" id="2.70.98.10">
    <property type="match status" value="1"/>
</dbReference>
<dbReference type="Pfam" id="PF14486">
    <property type="entry name" value="DUF4432"/>
    <property type="match status" value="1"/>
</dbReference>
<dbReference type="SUPFAM" id="SSF74650">
    <property type="entry name" value="Galactose mutarotase-like"/>
    <property type="match status" value="1"/>
</dbReference>
<dbReference type="InterPro" id="IPR027839">
    <property type="entry name" value="DUF4432"/>
</dbReference>
<dbReference type="GO" id="GO:0005975">
    <property type="term" value="P:carbohydrate metabolic process"/>
    <property type="evidence" value="ECO:0007669"/>
    <property type="project" value="InterPro"/>
</dbReference>
<sequence length="370" mass="41676">MKGEIDLIKLYGEEYHRLQLLRHIGDISQIAGVKQYELASGSEKGVAGVDFRTGSGLNFSVLPDRGLDISYAEYNGIPLCWRSSTGDVAPTYYEPEENGWLRGFFGGLLTTCGMTYLGEPDTDGEESLGLHGRVSYTPAQNVWIDSRWEGDRYIMWVQGKVTETTVSGENLCRTRRIWTELGSTKLRIEDIVENLGYQDTPHMYLFHINPGFPIVAEGSELIVPSSKVTPIDEHSAGKLSDHARCEAPTVGFHEEVYYHEMEADEDNHIYVALVNRSFNNGQGLGLYVRYHKTQLPKFVQWKMNGEGLYVIGLEPANCWVDGRSKERERGTLEFLEPGGRRHYEVEIGVLTSNAAIERLAEKIEATKRNS</sequence>
<dbReference type="CDD" id="cd09023">
    <property type="entry name" value="Aldose_epim_Ec_c4013"/>
    <property type="match status" value="1"/>
</dbReference>
<gene>
    <name evidence="1" type="ORF">GBAR_LOCUS2771</name>
</gene>
<organism evidence="1 2">
    <name type="scientific">Geodia barretti</name>
    <name type="common">Barrett's horny sponge</name>
    <dbReference type="NCBI Taxonomy" id="519541"/>
    <lineage>
        <taxon>Eukaryota</taxon>
        <taxon>Metazoa</taxon>
        <taxon>Porifera</taxon>
        <taxon>Demospongiae</taxon>
        <taxon>Heteroscleromorpha</taxon>
        <taxon>Tetractinellida</taxon>
        <taxon>Astrophorina</taxon>
        <taxon>Geodiidae</taxon>
        <taxon>Geodia</taxon>
    </lineage>
</organism>
<protein>
    <recommendedName>
        <fullName evidence="3">Aldose 1-epimerase family protein</fullName>
    </recommendedName>
</protein>
<dbReference type="Proteomes" id="UP001174909">
    <property type="component" value="Unassembled WGS sequence"/>
</dbReference>
<dbReference type="EMBL" id="CASHTH010000382">
    <property type="protein sequence ID" value="CAI7999708.1"/>
    <property type="molecule type" value="Genomic_DNA"/>
</dbReference>
<evidence type="ECO:0000313" key="1">
    <source>
        <dbReference type="EMBL" id="CAI7999708.1"/>
    </source>
</evidence>
<accession>A0AA35VZG6</accession>
<keyword evidence="2" id="KW-1185">Reference proteome</keyword>
<dbReference type="GO" id="GO:0003824">
    <property type="term" value="F:catalytic activity"/>
    <property type="evidence" value="ECO:0007669"/>
    <property type="project" value="InterPro"/>
</dbReference>
<dbReference type="InterPro" id="IPR014718">
    <property type="entry name" value="GH-type_carb-bd"/>
</dbReference>
<evidence type="ECO:0000313" key="2">
    <source>
        <dbReference type="Proteomes" id="UP001174909"/>
    </source>
</evidence>
<reference evidence="1" key="1">
    <citation type="submission" date="2023-03" db="EMBL/GenBank/DDBJ databases">
        <authorList>
            <person name="Steffen K."/>
            <person name="Cardenas P."/>
        </authorList>
    </citation>
    <scope>NUCLEOTIDE SEQUENCE</scope>
</reference>
<comment type="caution">
    <text evidence="1">The sequence shown here is derived from an EMBL/GenBank/DDBJ whole genome shotgun (WGS) entry which is preliminary data.</text>
</comment>
<dbReference type="InterPro" id="IPR011013">
    <property type="entry name" value="Gal_mutarotase_sf_dom"/>
</dbReference>
<name>A0AA35VZG6_GEOBA</name>
<proteinExistence type="predicted"/>
<dbReference type="GO" id="GO:0030246">
    <property type="term" value="F:carbohydrate binding"/>
    <property type="evidence" value="ECO:0007669"/>
    <property type="project" value="InterPro"/>
</dbReference>